<keyword evidence="5" id="KW-1185">Reference proteome</keyword>
<dbReference type="Proteomes" id="UP000003688">
    <property type="component" value="Unassembled WGS sequence"/>
</dbReference>
<evidence type="ECO:0000256" key="2">
    <source>
        <dbReference type="SAM" id="MobiDB-lite"/>
    </source>
</evidence>
<dbReference type="GO" id="GO:0004407">
    <property type="term" value="F:histone deacetylase activity"/>
    <property type="evidence" value="ECO:0007669"/>
    <property type="project" value="TreeGrafter"/>
</dbReference>
<dbReference type="PANTHER" id="PTHR10625">
    <property type="entry name" value="HISTONE DEACETYLASE HDAC1-RELATED"/>
    <property type="match status" value="1"/>
</dbReference>
<dbReference type="SUPFAM" id="SSF52768">
    <property type="entry name" value="Arginase/deacetylase"/>
    <property type="match status" value="1"/>
</dbReference>
<feature type="region of interest" description="Disordered" evidence="2">
    <location>
        <begin position="1"/>
        <end position="23"/>
    </location>
</feature>
<dbReference type="InterPro" id="IPR023801">
    <property type="entry name" value="His_deacetylse_dom"/>
</dbReference>
<dbReference type="CDD" id="cd09992">
    <property type="entry name" value="HDAC_classII"/>
    <property type="match status" value="1"/>
</dbReference>
<dbReference type="RefSeq" id="WP_007414069.1">
    <property type="nucleotide sequence ID" value="NZ_ABOX02000007.1"/>
</dbReference>
<sequence length="287" mass="31476">MKIITDERCTSYSRPGHPERPSRISGTLARLRSQSEMALSWAEPTEAKDAPILRAHSPELLASLDKPYDFDADTPYYLEIAAHARRSVGGALEALKSARAGEPAFSLMRPPGHHATRNQAMGFCYLNSIAIATLEAHATGAKRVAVYDFDVHHGNGTEAILKDTPGAAFFSIHQFPCYPGTGSKNVGNNCFNFPVAPGTPRMEYRRILTEALEGLKRFEPDIIAVSAGFDAYARDPLANGTLEAEDYFWLGESFRKLGIPFFSILEGGYSDDLPELIFAYLKGIDGK</sequence>
<dbReference type="PANTHER" id="PTHR10625:SF10">
    <property type="entry name" value="HISTONE DEACETYLASE HDAC1"/>
    <property type="match status" value="1"/>
</dbReference>
<dbReference type="EMBL" id="ABOX02000007">
    <property type="protein sequence ID" value="EEF61912.1"/>
    <property type="molecule type" value="Genomic_DNA"/>
</dbReference>
<dbReference type="InterPro" id="IPR023696">
    <property type="entry name" value="Ureohydrolase_dom_sf"/>
</dbReference>
<dbReference type="OrthoDB" id="9808367at2"/>
<dbReference type="Gene3D" id="3.40.800.20">
    <property type="entry name" value="Histone deacetylase domain"/>
    <property type="match status" value="1"/>
</dbReference>
<dbReference type="STRING" id="320771.Cflav_PD4575"/>
<gene>
    <name evidence="4" type="ORF">Cflav_PD4575</name>
</gene>
<name>B9XE21_PEDPL</name>
<dbReference type="AlphaFoldDB" id="B9XE21"/>
<accession>B9XE21</accession>
<comment type="similarity">
    <text evidence="1">Belongs to the histone deacetylase family.</text>
</comment>
<evidence type="ECO:0000313" key="5">
    <source>
        <dbReference type="Proteomes" id="UP000003688"/>
    </source>
</evidence>
<reference evidence="4 5" key="1">
    <citation type="journal article" date="2011" name="J. Bacteriol.">
        <title>Genome sequence of 'Pedosphaera parvula' Ellin514, an aerobic Verrucomicrobial isolate from pasture soil.</title>
        <authorList>
            <person name="Kant R."/>
            <person name="van Passel M.W."/>
            <person name="Sangwan P."/>
            <person name="Palva A."/>
            <person name="Lucas S."/>
            <person name="Copeland A."/>
            <person name="Lapidus A."/>
            <person name="Glavina Del Rio T."/>
            <person name="Dalin E."/>
            <person name="Tice H."/>
            <person name="Bruce D."/>
            <person name="Goodwin L."/>
            <person name="Pitluck S."/>
            <person name="Chertkov O."/>
            <person name="Larimer F.W."/>
            <person name="Land M.L."/>
            <person name="Hauser L."/>
            <person name="Brettin T.S."/>
            <person name="Detter J.C."/>
            <person name="Han S."/>
            <person name="de Vos W.M."/>
            <person name="Janssen P.H."/>
            <person name="Smidt H."/>
        </authorList>
    </citation>
    <scope>NUCLEOTIDE SEQUENCE [LARGE SCALE GENOMIC DNA]</scope>
    <source>
        <strain evidence="4 5">Ellin514</strain>
    </source>
</reference>
<organism evidence="4 5">
    <name type="scientific">Pedosphaera parvula (strain Ellin514)</name>
    <dbReference type="NCBI Taxonomy" id="320771"/>
    <lineage>
        <taxon>Bacteria</taxon>
        <taxon>Pseudomonadati</taxon>
        <taxon>Verrucomicrobiota</taxon>
        <taxon>Pedosphaerae</taxon>
        <taxon>Pedosphaerales</taxon>
        <taxon>Pedosphaeraceae</taxon>
        <taxon>Pedosphaera</taxon>
    </lineage>
</organism>
<dbReference type="PRINTS" id="PR01270">
    <property type="entry name" value="HDASUPER"/>
</dbReference>
<dbReference type="Pfam" id="PF00850">
    <property type="entry name" value="Hist_deacetyl"/>
    <property type="match status" value="1"/>
</dbReference>
<comment type="caution">
    <text evidence="4">The sequence shown here is derived from an EMBL/GenBank/DDBJ whole genome shotgun (WGS) entry which is preliminary data.</text>
</comment>
<dbReference type="GO" id="GO:0040029">
    <property type="term" value="P:epigenetic regulation of gene expression"/>
    <property type="evidence" value="ECO:0007669"/>
    <property type="project" value="TreeGrafter"/>
</dbReference>
<dbReference type="InterPro" id="IPR000286">
    <property type="entry name" value="HDACs"/>
</dbReference>
<evidence type="ECO:0000256" key="1">
    <source>
        <dbReference type="ARBA" id="ARBA00005947"/>
    </source>
</evidence>
<evidence type="ECO:0000313" key="4">
    <source>
        <dbReference type="EMBL" id="EEF61912.1"/>
    </source>
</evidence>
<dbReference type="InterPro" id="IPR037138">
    <property type="entry name" value="His_deacetylse_dom_sf"/>
</dbReference>
<evidence type="ECO:0000259" key="3">
    <source>
        <dbReference type="Pfam" id="PF00850"/>
    </source>
</evidence>
<protein>
    <submittedName>
        <fullName evidence="4">Histone deacetylase superfamily</fullName>
    </submittedName>
</protein>
<feature type="domain" description="Histone deacetylase" evidence="3">
    <location>
        <begin position="17"/>
        <end position="272"/>
    </location>
</feature>
<proteinExistence type="inferred from homology"/>